<dbReference type="EMBL" id="ML977058">
    <property type="protein sequence ID" value="KAF1948455.1"/>
    <property type="molecule type" value="Genomic_DNA"/>
</dbReference>
<dbReference type="Proteomes" id="UP000800035">
    <property type="component" value="Unassembled WGS sequence"/>
</dbReference>
<gene>
    <name evidence="1" type="ORF">CC80DRAFT_556337</name>
</gene>
<evidence type="ECO:0000313" key="2">
    <source>
        <dbReference type="Proteomes" id="UP000800035"/>
    </source>
</evidence>
<sequence length="276" mass="31372">MASKAEVHHHNRDTELFLRLWYHALMQTYTVVNESAKDASQRPYLGGQYDRAEAFGRLMLGDVMRNDNLVPFRKATREDVQNVWKLMDRRGSEVDESTRRTVCGMIANMSPSTTRLGRMGCGPFDMEVGDEVWVFRGGNTPVHCQATRHFPNLGHVIVAALICDQGLAQELLESILKEAILRNVVWMLTKTRSHAGMAERAYLEPTDISEYRLAKTFEASLMFHQLIMFQNLFFDKARIPSKSLRELRDELFGKHGAPPSGVSINMVETILVSVRA</sequence>
<name>A0A6A5T673_9PLEO</name>
<evidence type="ECO:0000313" key="1">
    <source>
        <dbReference type="EMBL" id="KAF1948455.1"/>
    </source>
</evidence>
<dbReference type="AlphaFoldDB" id="A0A6A5T673"/>
<protein>
    <submittedName>
        <fullName evidence="1">Uncharacterized protein</fullName>
    </submittedName>
</protein>
<proteinExistence type="predicted"/>
<accession>A0A6A5T673</accession>
<organism evidence="1 2">
    <name type="scientific">Byssothecium circinans</name>
    <dbReference type="NCBI Taxonomy" id="147558"/>
    <lineage>
        <taxon>Eukaryota</taxon>
        <taxon>Fungi</taxon>
        <taxon>Dikarya</taxon>
        <taxon>Ascomycota</taxon>
        <taxon>Pezizomycotina</taxon>
        <taxon>Dothideomycetes</taxon>
        <taxon>Pleosporomycetidae</taxon>
        <taxon>Pleosporales</taxon>
        <taxon>Massarineae</taxon>
        <taxon>Massarinaceae</taxon>
        <taxon>Byssothecium</taxon>
    </lineage>
</organism>
<dbReference type="OrthoDB" id="109543at2759"/>
<reference evidence="1" key="1">
    <citation type="journal article" date="2020" name="Stud. Mycol.">
        <title>101 Dothideomycetes genomes: a test case for predicting lifestyles and emergence of pathogens.</title>
        <authorList>
            <person name="Haridas S."/>
            <person name="Albert R."/>
            <person name="Binder M."/>
            <person name="Bloem J."/>
            <person name="Labutti K."/>
            <person name="Salamov A."/>
            <person name="Andreopoulos B."/>
            <person name="Baker S."/>
            <person name="Barry K."/>
            <person name="Bills G."/>
            <person name="Bluhm B."/>
            <person name="Cannon C."/>
            <person name="Castanera R."/>
            <person name="Culley D."/>
            <person name="Daum C."/>
            <person name="Ezra D."/>
            <person name="Gonzalez J."/>
            <person name="Henrissat B."/>
            <person name="Kuo A."/>
            <person name="Liang C."/>
            <person name="Lipzen A."/>
            <person name="Lutzoni F."/>
            <person name="Magnuson J."/>
            <person name="Mondo S."/>
            <person name="Nolan M."/>
            <person name="Ohm R."/>
            <person name="Pangilinan J."/>
            <person name="Park H.-J."/>
            <person name="Ramirez L."/>
            <person name="Alfaro M."/>
            <person name="Sun H."/>
            <person name="Tritt A."/>
            <person name="Yoshinaga Y."/>
            <person name="Zwiers L.-H."/>
            <person name="Turgeon B."/>
            <person name="Goodwin S."/>
            <person name="Spatafora J."/>
            <person name="Crous P."/>
            <person name="Grigoriev I."/>
        </authorList>
    </citation>
    <scope>NUCLEOTIDE SEQUENCE</scope>
    <source>
        <strain evidence="1">CBS 675.92</strain>
    </source>
</reference>
<keyword evidence="2" id="KW-1185">Reference proteome</keyword>